<sequence>MHTLYAHNFTRTFRIERLTPEPVWQAMLENSAEQVRVYFDQVKAVSPRPLKDLVENRVPYSDQGWCKAEVEWSSTRDFTAKNQRIDAAAAEEECSGLKGRVPTTPELFEAQMSKAKFTHRADAGSVQFLQAKIYHQKVSACQEAVFEHLPTAEVAKLAAALPHYKQLRTLCLWNFDCGVDEAEALGEAIGYHPTLQELEMQALVEAHLVAALSEALKRTTTITSVDLAGNHICDEGEKARVGVWIAWWTFCLLVAFVCQALAEALQHNNTLTTLDLQDNCIGAEGGKAHAFAKALQHNKTVTTLNLNGNKIGDEGAQAFAEALQHNNTLAAVNFNYNDICASDLASGLETETAVLSEHPRIKALAQALRHDNTLTTLDLQWSSIGEEGAQALAEALEHNNTVTTLNLKSNDIGAEGGKALAEALQHNNTLTTLNLAASDVGAEGGKARVSVWGAWWTFLPPCWLCVPGFC</sequence>
<keyword evidence="2" id="KW-1185">Reference proteome</keyword>
<organism evidence="1 2">
    <name type="scientific">Symbiodinium pilosum</name>
    <name type="common">Dinoflagellate</name>
    <dbReference type="NCBI Taxonomy" id="2952"/>
    <lineage>
        <taxon>Eukaryota</taxon>
        <taxon>Sar</taxon>
        <taxon>Alveolata</taxon>
        <taxon>Dinophyceae</taxon>
        <taxon>Suessiales</taxon>
        <taxon>Symbiodiniaceae</taxon>
        <taxon>Symbiodinium</taxon>
    </lineage>
</organism>
<evidence type="ECO:0000313" key="1">
    <source>
        <dbReference type="EMBL" id="CAE7270910.1"/>
    </source>
</evidence>
<dbReference type="PANTHER" id="PTHR24114:SF2">
    <property type="entry name" value="F-BOX DOMAIN-CONTAINING PROTEIN-RELATED"/>
    <property type="match status" value="1"/>
</dbReference>
<accession>A0A812MJ28</accession>
<dbReference type="Pfam" id="PF13516">
    <property type="entry name" value="LRR_6"/>
    <property type="match status" value="6"/>
</dbReference>
<gene>
    <name evidence="1" type="primary">Nlrc3</name>
    <name evidence="1" type="ORF">SPIL2461_LOCUS5953</name>
</gene>
<dbReference type="Gene3D" id="3.80.10.10">
    <property type="entry name" value="Ribonuclease Inhibitor"/>
    <property type="match status" value="3"/>
</dbReference>
<dbReference type="InterPro" id="IPR052394">
    <property type="entry name" value="LRR-containing"/>
</dbReference>
<dbReference type="Proteomes" id="UP000649617">
    <property type="component" value="Unassembled WGS sequence"/>
</dbReference>
<dbReference type="AlphaFoldDB" id="A0A812MJ28"/>
<dbReference type="EMBL" id="CAJNIZ010008724">
    <property type="protein sequence ID" value="CAE7270910.1"/>
    <property type="molecule type" value="Genomic_DNA"/>
</dbReference>
<proteinExistence type="predicted"/>
<dbReference type="SMART" id="SM00368">
    <property type="entry name" value="LRR_RI"/>
    <property type="match status" value="6"/>
</dbReference>
<evidence type="ECO:0000313" key="2">
    <source>
        <dbReference type="Proteomes" id="UP000649617"/>
    </source>
</evidence>
<dbReference type="SUPFAM" id="SSF52047">
    <property type="entry name" value="RNI-like"/>
    <property type="match status" value="1"/>
</dbReference>
<comment type="caution">
    <text evidence="1">The sequence shown here is derived from an EMBL/GenBank/DDBJ whole genome shotgun (WGS) entry which is preliminary data.</text>
</comment>
<name>A0A812MJ28_SYMPI</name>
<protein>
    <submittedName>
        <fullName evidence="1">Nlrc3 protein</fullName>
    </submittedName>
</protein>
<reference evidence="1" key="1">
    <citation type="submission" date="2021-02" db="EMBL/GenBank/DDBJ databases">
        <authorList>
            <person name="Dougan E. K."/>
            <person name="Rhodes N."/>
            <person name="Thang M."/>
            <person name="Chan C."/>
        </authorList>
    </citation>
    <scope>NUCLEOTIDE SEQUENCE</scope>
</reference>
<dbReference type="OrthoDB" id="448484at2759"/>
<dbReference type="InterPro" id="IPR001611">
    <property type="entry name" value="Leu-rich_rpt"/>
</dbReference>
<dbReference type="PANTHER" id="PTHR24114">
    <property type="entry name" value="LEUCINE RICH REPEAT FAMILY PROTEIN"/>
    <property type="match status" value="1"/>
</dbReference>
<dbReference type="InterPro" id="IPR032675">
    <property type="entry name" value="LRR_dom_sf"/>
</dbReference>